<protein>
    <submittedName>
        <fullName evidence="2">Uncharacterized protein</fullName>
    </submittedName>
</protein>
<dbReference type="AlphaFoldDB" id="A0A383DLQ9"/>
<accession>A0A383DLQ9</accession>
<evidence type="ECO:0000313" key="2">
    <source>
        <dbReference type="EMBL" id="SVE45279.1"/>
    </source>
</evidence>
<reference evidence="2" key="1">
    <citation type="submission" date="2018-05" db="EMBL/GenBank/DDBJ databases">
        <authorList>
            <person name="Lanie J.A."/>
            <person name="Ng W.-L."/>
            <person name="Kazmierczak K.M."/>
            <person name="Andrzejewski T.M."/>
            <person name="Davidsen T.M."/>
            <person name="Wayne K.J."/>
            <person name="Tettelin H."/>
            <person name="Glass J.I."/>
            <person name="Rusch D."/>
            <person name="Podicherti R."/>
            <person name="Tsui H.-C.T."/>
            <person name="Winkler M.E."/>
        </authorList>
    </citation>
    <scope>NUCLEOTIDE SEQUENCE</scope>
</reference>
<feature type="non-terminal residue" evidence="2">
    <location>
        <position position="23"/>
    </location>
</feature>
<proteinExistence type="predicted"/>
<evidence type="ECO:0000256" key="1">
    <source>
        <dbReference type="SAM" id="MobiDB-lite"/>
    </source>
</evidence>
<name>A0A383DLQ9_9ZZZZ</name>
<gene>
    <name evidence="2" type="ORF">METZ01_LOCUS498133</name>
</gene>
<organism evidence="2">
    <name type="scientific">marine metagenome</name>
    <dbReference type="NCBI Taxonomy" id="408172"/>
    <lineage>
        <taxon>unclassified sequences</taxon>
        <taxon>metagenomes</taxon>
        <taxon>ecological metagenomes</taxon>
    </lineage>
</organism>
<dbReference type="EMBL" id="UINC01218309">
    <property type="protein sequence ID" value="SVE45279.1"/>
    <property type="molecule type" value="Genomic_DNA"/>
</dbReference>
<sequence>MKDPMVPSTFKKRRGEFARGPEG</sequence>
<feature type="region of interest" description="Disordered" evidence="1">
    <location>
        <begin position="1"/>
        <end position="23"/>
    </location>
</feature>